<dbReference type="Gene3D" id="1.25.40.20">
    <property type="entry name" value="Ankyrin repeat-containing domain"/>
    <property type="match status" value="3"/>
</dbReference>
<feature type="repeat" description="ANK" evidence="3">
    <location>
        <begin position="83"/>
        <end position="115"/>
    </location>
</feature>
<dbReference type="PROSITE" id="PS50088">
    <property type="entry name" value="ANK_REPEAT"/>
    <property type="match status" value="8"/>
</dbReference>
<dbReference type="Pfam" id="PF00023">
    <property type="entry name" value="Ank"/>
    <property type="match status" value="3"/>
</dbReference>
<feature type="repeat" description="ANK" evidence="3">
    <location>
        <begin position="334"/>
        <end position="367"/>
    </location>
</feature>
<feature type="repeat" description="ANK" evidence="3">
    <location>
        <begin position="49"/>
        <end position="70"/>
    </location>
</feature>
<sequence>MALLLACASASKLQTAVREGDASGVRTLLAAAGGLEADEAYSYEEADGWGRSPLHEAVEFGHAEVVEEILAAKPGLVSAPDELGWTALHWAALNGAEPIARRLLALKAQPDAQENEFGCQPLQWAARRGHLQLITLLLSHGASAGHLDKENRTAAAWARLTGHEMAARLLEGQTETQEGRPEVTARADGMSPLHLAVAKGDAAEVRRLLEPSGAAREMLAKADAWVRTPLIAAIQPGAASEELSLQLLSFLAADASGEADSAALAPDRDGRDPLHWAVLAGHVELVRRLTALAPRPQRDRWGRTLLHHAAANGHEALVELLVEQGAEVDAVDDSQQTPLHLACGISGSAGAAQRLLSAGASTEAQDRLQRRPVHYASLAGQTEVLGVLMQAGASAAAIDMDGFTPLNFAIAVA</sequence>
<evidence type="ECO:0008006" key="6">
    <source>
        <dbReference type="Google" id="ProtNLM"/>
    </source>
</evidence>
<gene>
    <name evidence="4" type="ORF">EVOR1521_LOCUS6427</name>
</gene>
<organism evidence="4 5">
    <name type="scientific">Effrenium voratum</name>
    <dbReference type="NCBI Taxonomy" id="2562239"/>
    <lineage>
        <taxon>Eukaryota</taxon>
        <taxon>Sar</taxon>
        <taxon>Alveolata</taxon>
        <taxon>Dinophyceae</taxon>
        <taxon>Suessiales</taxon>
        <taxon>Symbiodiniaceae</taxon>
        <taxon>Effrenium</taxon>
    </lineage>
</organism>
<evidence type="ECO:0000313" key="4">
    <source>
        <dbReference type="EMBL" id="CAJ1377696.1"/>
    </source>
</evidence>
<dbReference type="Pfam" id="PF12796">
    <property type="entry name" value="Ank_2"/>
    <property type="match status" value="2"/>
</dbReference>
<keyword evidence="2 3" id="KW-0040">ANK repeat</keyword>
<dbReference type="Proteomes" id="UP001178507">
    <property type="component" value="Unassembled WGS sequence"/>
</dbReference>
<dbReference type="SMART" id="SM00248">
    <property type="entry name" value="ANK"/>
    <property type="match status" value="8"/>
</dbReference>
<evidence type="ECO:0000313" key="5">
    <source>
        <dbReference type="Proteomes" id="UP001178507"/>
    </source>
</evidence>
<dbReference type="AlphaFoldDB" id="A0AA36HYG9"/>
<comment type="caution">
    <text evidence="4">The sequence shown here is derived from an EMBL/GenBank/DDBJ whole genome shotgun (WGS) entry which is preliminary data.</text>
</comment>
<dbReference type="PANTHER" id="PTHR24198:SF165">
    <property type="entry name" value="ANKYRIN REPEAT-CONTAINING PROTEIN-RELATED"/>
    <property type="match status" value="1"/>
</dbReference>
<dbReference type="InterPro" id="IPR002110">
    <property type="entry name" value="Ankyrin_rpt"/>
</dbReference>
<accession>A0AA36HYG9</accession>
<dbReference type="SUPFAM" id="SSF48403">
    <property type="entry name" value="Ankyrin repeat"/>
    <property type="match status" value="1"/>
</dbReference>
<dbReference type="PROSITE" id="PS50297">
    <property type="entry name" value="ANK_REP_REGION"/>
    <property type="match status" value="5"/>
</dbReference>
<feature type="repeat" description="ANK" evidence="3">
    <location>
        <begin position="188"/>
        <end position="221"/>
    </location>
</feature>
<dbReference type="InterPro" id="IPR036770">
    <property type="entry name" value="Ankyrin_rpt-contain_sf"/>
</dbReference>
<feature type="repeat" description="ANK" evidence="3">
    <location>
        <begin position="368"/>
        <end position="400"/>
    </location>
</feature>
<dbReference type="PRINTS" id="PR01415">
    <property type="entry name" value="ANKYRIN"/>
</dbReference>
<feature type="repeat" description="ANK" evidence="3">
    <location>
        <begin position="117"/>
        <end position="149"/>
    </location>
</feature>
<reference evidence="4" key="1">
    <citation type="submission" date="2023-08" db="EMBL/GenBank/DDBJ databases">
        <authorList>
            <person name="Chen Y."/>
            <person name="Shah S."/>
            <person name="Dougan E. K."/>
            <person name="Thang M."/>
            <person name="Chan C."/>
        </authorList>
    </citation>
    <scope>NUCLEOTIDE SEQUENCE</scope>
</reference>
<evidence type="ECO:0000256" key="2">
    <source>
        <dbReference type="ARBA" id="ARBA00023043"/>
    </source>
</evidence>
<proteinExistence type="predicted"/>
<evidence type="ECO:0000256" key="3">
    <source>
        <dbReference type="PROSITE-ProRule" id="PRU00023"/>
    </source>
</evidence>
<dbReference type="PANTHER" id="PTHR24198">
    <property type="entry name" value="ANKYRIN REPEAT AND PROTEIN KINASE DOMAIN-CONTAINING PROTEIN"/>
    <property type="match status" value="1"/>
</dbReference>
<name>A0AA36HYG9_9DINO</name>
<feature type="repeat" description="ANK" evidence="3">
    <location>
        <begin position="301"/>
        <end position="333"/>
    </location>
</feature>
<keyword evidence="5" id="KW-1185">Reference proteome</keyword>
<dbReference type="EMBL" id="CAUJNA010000480">
    <property type="protein sequence ID" value="CAJ1377696.1"/>
    <property type="molecule type" value="Genomic_DNA"/>
</dbReference>
<protein>
    <recommendedName>
        <fullName evidence="6">Ankyrin repeat protein</fullName>
    </recommendedName>
</protein>
<feature type="repeat" description="ANK" evidence="3">
    <location>
        <begin position="269"/>
        <end position="289"/>
    </location>
</feature>
<evidence type="ECO:0000256" key="1">
    <source>
        <dbReference type="ARBA" id="ARBA00022737"/>
    </source>
</evidence>
<keyword evidence="1" id="KW-0677">Repeat</keyword>